<name>A0A0F5VHU5_9GAMM</name>
<dbReference type="RefSeq" id="WP_046218741.1">
    <property type="nucleotide sequence ID" value="NZ_JWYV01000001.1"/>
</dbReference>
<evidence type="ECO:0000313" key="2">
    <source>
        <dbReference type="Proteomes" id="UP000033633"/>
    </source>
</evidence>
<accession>A0A0F5VHU5</accession>
<dbReference type="AlphaFoldDB" id="A0A0F5VHU5"/>
<dbReference type="OrthoDB" id="1550743at2"/>
<sequence length="309" mass="35488">MIKNLIYLNEEKLYSFSSQLFEGVTEFILNEETLEREDSENVKGRLASGKIIADVIKETSRSTKKKFLHDHSFNIFEKRLIDDKRILEVNDDTPYESVKFSISDYSFVRIKSKAFFSDANEIISVFDSFNELGEQIVKSQLRDENAIIEYKHLKSNIKDKDSAIEKEFLAQYNVKLKALEGSLRQPKIWKDSLIYMLNFTAKDTLQIHQSINEVLFTSILNPECLREDVTSLMKKYSRLTQKEFTILGLVSQEKINDTLPPPINIPDEDTGMRARLRAIAATLVGLDAISNGLSKNEVIVEPIAIYTEL</sequence>
<protein>
    <submittedName>
        <fullName evidence="1">Uncharacterized protein</fullName>
    </submittedName>
</protein>
<gene>
    <name evidence="1" type="ORF">KY46_00860</name>
</gene>
<evidence type="ECO:0000313" key="1">
    <source>
        <dbReference type="EMBL" id="KKD01412.1"/>
    </source>
</evidence>
<keyword evidence="2" id="KW-1185">Reference proteome</keyword>
<dbReference type="EMBL" id="JWYV01000001">
    <property type="protein sequence ID" value="KKD01412.1"/>
    <property type="molecule type" value="Genomic_DNA"/>
</dbReference>
<proteinExistence type="predicted"/>
<reference evidence="1 2" key="1">
    <citation type="submission" date="2014-12" db="EMBL/GenBank/DDBJ databases">
        <title>Mercury Reductase activity and rhizosphere competence traits in the genome of root associated Photobacterium halotolerans MELD1.</title>
        <authorList>
            <person name="Mathew D.C."/>
            <person name="Huang C.-C."/>
        </authorList>
    </citation>
    <scope>NUCLEOTIDE SEQUENCE [LARGE SCALE GENOMIC DNA]</scope>
    <source>
        <strain evidence="1 2">MELD1</strain>
    </source>
</reference>
<comment type="caution">
    <text evidence="1">The sequence shown here is derived from an EMBL/GenBank/DDBJ whole genome shotgun (WGS) entry which is preliminary data.</text>
</comment>
<dbReference type="Pfam" id="PF19952">
    <property type="entry name" value="DUF6414"/>
    <property type="match status" value="1"/>
</dbReference>
<dbReference type="STRING" id="265726.KY46_00860"/>
<organism evidence="1 2">
    <name type="scientific">Photobacterium halotolerans</name>
    <dbReference type="NCBI Taxonomy" id="265726"/>
    <lineage>
        <taxon>Bacteria</taxon>
        <taxon>Pseudomonadati</taxon>
        <taxon>Pseudomonadota</taxon>
        <taxon>Gammaproteobacteria</taxon>
        <taxon>Vibrionales</taxon>
        <taxon>Vibrionaceae</taxon>
        <taxon>Photobacterium</taxon>
    </lineage>
</organism>
<dbReference type="InterPro" id="IPR045633">
    <property type="entry name" value="DUF6414"/>
</dbReference>
<dbReference type="PATRIC" id="fig|265726.11.peg.186"/>
<dbReference type="Proteomes" id="UP000033633">
    <property type="component" value="Unassembled WGS sequence"/>
</dbReference>